<dbReference type="GO" id="GO:0008251">
    <property type="term" value="F:tRNA-specific adenosine deaminase activity"/>
    <property type="evidence" value="ECO:0007669"/>
    <property type="project" value="TreeGrafter"/>
</dbReference>
<dbReference type="GO" id="GO:0006382">
    <property type="term" value="P:adenosine to inosine editing"/>
    <property type="evidence" value="ECO:0007669"/>
    <property type="project" value="TreeGrafter"/>
</dbReference>
<dbReference type="PROSITE" id="PS50141">
    <property type="entry name" value="A_DEAMIN_EDITASE"/>
    <property type="match status" value="1"/>
</dbReference>
<protein>
    <submittedName>
        <fullName evidence="3">tRNA-specific adenosine deaminase TAD1 isoform X1</fullName>
    </submittedName>
</protein>
<name>A0A6P8DFI1_PUNGR</name>
<organism evidence="2 3">
    <name type="scientific">Punica granatum</name>
    <name type="common">Pomegranate</name>
    <dbReference type="NCBI Taxonomy" id="22663"/>
    <lineage>
        <taxon>Eukaryota</taxon>
        <taxon>Viridiplantae</taxon>
        <taxon>Streptophyta</taxon>
        <taxon>Embryophyta</taxon>
        <taxon>Tracheophyta</taxon>
        <taxon>Spermatophyta</taxon>
        <taxon>Magnoliopsida</taxon>
        <taxon>eudicotyledons</taxon>
        <taxon>Gunneridae</taxon>
        <taxon>Pentapetalae</taxon>
        <taxon>rosids</taxon>
        <taxon>malvids</taxon>
        <taxon>Myrtales</taxon>
        <taxon>Lythraceae</taxon>
        <taxon>Punica</taxon>
    </lineage>
</organism>
<feature type="domain" description="A to I editase" evidence="1">
    <location>
        <begin position="66"/>
        <end position="430"/>
    </location>
</feature>
<dbReference type="SMART" id="SM00552">
    <property type="entry name" value="ADEAMc"/>
    <property type="match status" value="1"/>
</dbReference>
<proteinExistence type="predicted"/>
<dbReference type="GO" id="GO:0005730">
    <property type="term" value="C:nucleolus"/>
    <property type="evidence" value="ECO:0007669"/>
    <property type="project" value="TreeGrafter"/>
</dbReference>
<dbReference type="Proteomes" id="UP000515151">
    <property type="component" value="Chromosome 4"/>
</dbReference>
<gene>
    <name evidence="3" type="primary">LOC116204981</name>
</gene>
<dbReference type="Pfam" id="PF02137">
    <property type="entry name" value="A_deamin"/>
    <property type="match status" value="1"/>
</dbReference>
<evidence type="ECO:0000313" key="2">
    <source>
        <dbReference type="Proteomes" id="UP000515151"/>
    </source>
</evidence>
<reference evidence="3" key="2">
    <citation type="submission" date="2025-08" db="UniProtKB">
        <authorList>
            <consortium name="RefSeq"/>
        </authorList>
    </citation>
    <scope>IDENTIFICATION</scope>
    <source>
        <tissue evidence="3">Leaf</tissue>
    </source>
</reference>
<dbReference type="InterPro" id="IPR002466">
    <property type="entry name" value="A_deamin"/>
</dbReference>
<sequence length="435" mass="47362">MNSGGGDERRLSSDTLAGDVWGERVSEKVLSLYNSLPKKGKPQGREVTVLAAFLLSSPCQELEVVSLGTGTKCIGGSLRSPNGDVVNDSHAEVISRRALMRFFYTQIQRLNDLYGAEQPEFDDQSKSSPLQLILDGPGQGKYRMRSGWKLHLYISQLPCGVASPSSLLSESSESVLSGKGIPVSLSSCVELDDPETICSEKGVDGNVPGNGLQLIGTVQRKPGRGDTTLSVSCSDKIARWNVVGVQGALLSYFLQPVYLSSIVIAQSPNNCGDCLMLSRMESAINGRTLHFPYAQLSAFSVNKPLFFLAPIPPKEFQHLETAQMTLTCGYSICWNKSGVHEVILGTMGRKQGASAKGALYPSTMSSLCKYRLLETFLSLRHESLAEVSCNGITYRELKEGAQDYKLASKILKTLPPFSNWLLKPSDNEAFSVWRS</sequence>
<accession>A0A6P8DFI1</accession>
<dbReference type="GO" id="GO:0003726">
    <property type="term" value="F:double-stranded RNA adenosine deaminase activity"/>
    <property type="evidence" value="ECO:0007669"/>
    <property type="project" value="TreeGrafter"/>
</dbReference>
<dbReference type="OrthoDB" id="10268011at2759"/>
<dbReference type="GO" id="GO:0006396">
    <property type="term" value="P:RNA processing"/>
    <property type="evidence" value="ECO:0007669"/>
    <property type="project" value="InterPro"/>
</dbReference>
<evidence type="ECO:0000259" key="1">
    <source>
        <dbReference type="PROSITE" id="PS50141"/>
    </source>
</evidence>
<dbReference type="GO" id="GO:0003725">
    <property type="term" value="F:double-stranded RNA binding"/>
    <property type="evidence" value="ECO:0007669"/>
    <property type="project" value="TreeGrafter"/>
</dbReference>
<dbReference type="PANTHER" id="PTHR10910:SF62">
    <property type="entry name" value="AT07585P-RELATED"/>
    <property type="match status" value="1"/>
</dbReference>
<dbReference type="AlphaFoldDB" id="A0A6P8DFI1"/>
<evidence type="ECO:0000313" key="3">
    <source>
        <dbReference type="RefSeq" id="XP_031393244.1"/>
    </source>
</evidence>
<dbReference type="RefSeq" id="XP_031393244.1">
    <property type="nucleotide sequence ID" value="XM_031537384.1"/>
</dbReference>
<dbReference type="GO" id="GO:0005737">
    <property type="term" value="C:cytoplasm"/>
    <property type="evidence" value="ECO:0007669"/>
    <property type="project" value="TreeGrafter"/>
</dbReference>
<dbReference type="GeneID" id="116204981"/>
<keyword evidence="2" id="KW-1185">Reference proteome</keyword>
<dbReference type="PANTHER" id="PTHR10910">
    <property type="entry name" value="EUKARYOTE SPECIFIC DSRNA BINDING PROTEIN"/>
    <property type="match status" value="1"/>
</dbReference>
<reference evidence="2" key="1">
    <citation type="journal article" date="2020" name="Plant Biotechnol. J.">
        <title>The pomegranate (Punica granatum L.) draft genome dissects genetic divergence between soft- and hard-seeded cultivars.</title>
        <authorList>
            <person name="Luo X."/>
            <person name="Li H."/>
            <person name="Wu Z."/>
            <person name="Yao W."/>
            <person name="Zhao P."/>
            <person name="Cao D."/>
            <person name="Yu H."/>
            <person name="Li K."/>
            <person name="Poudel K."/>
            <person name="Zhao D."/>
            <person name="Zhang F."/>
            <person name="Xia X."/>
            <person name="Chen L."/>
            <person name="Wang Q."/>
            <person name="Jing D."/>
            <person name="Cao S."/>
        </authorList>
    </citation>
    <scope>NUCLEOTIDE SEQUENCE [LARGE SCALE GENOMIC DNA]</scope>
    <source>
        <strain evidence="2">cv. Tunisia</strain>
    </source>
</reference>